<dbReference type="GO" id="GO:0004386">
    <property type="term" value="F:helicase activity"/>
    <property type="evidence" value="ECO:0007669"/>
    <property type="project" value="UniProtKB-KW"/>
</dbReference>
<dbReference type="Gene3D" id="3.40.50.300">
    <property type="entry name" value="P-loop containing nucleotide triphosphate hydrolases"/>
    <property type="match status" value="2"/>
</dbReference>
<keyword evidence="3" id="KW-0347">Helicase</keyword>
<evidence type="ECO:0000256" key="1">
    <source>
        <dbReference type="SAM" id="MobiDB-lite"/>
    </source>
</evidence>
<dbReference type="InterPro" id="IPR001650">
    <property type="entry name" value="Helicase_C-like"/>
</dbReference>
<dbReference type="InterPro" id="IPR027417">
    <property type="entry name" value="P-loop_NTPase"/>
</dbReference>
<evidence type="ECO:0000313" key="4">
    <source>
        <dbReference type="Proteomes" id="UP001595556"/>
    </source>
</evidence>
<feature type="region of interest" description="Disordered" evidence="1">
    <location>
        <begin position="1"/>
        <end position="32"/>
    </location>
</feature>
<sequence length="986" mass="107772">MSSTVPCPAGAEKSQPAGTVADAAEPEAGRSSGVFHWQRRPLGYSYVVRAGDRHSGIVTDFIGAGGELVSDPRVALHVRRRLGPQQDVITVTLINEEIEVEGEGGRDARCLFQTELVIRSLVDGKGMIQPRPHMPVADDDEDALTNALLYRRIREFAVGHGVGAAWDDPRDESVAEVRTSWLPVATVSGTSPAGHASLRAFLADHPKALHADFLGNEADREEVVRALGAFVDCYGSWIDSELRSRAGHFSGALAAASAFNLARCESTLVRIRAGVDCLRNDAHAWTAFALANAAMDRQSRFPSKGVGARSLVWRPFQLAFMLLVIPGLIDPKADSRQCMDLLWFPTGGGKTEAYLALTAFQIFHRRLVDDRRRENGGVDVLMRYTLRLLTVQQFQRAAALVAACELIRVGDARLGSARISLGLYVGSDTTPLSMDSAREALLEEQADRKPKSTPRQLLRCPVCGTDLRAADYQADPARPVIEIRCRNAECETFGSSLPVMTVDEEIYHAPPSLLIGTIDKFAQIPRRTDIRRIFGLDGGLPPGLIIQDELHLISGPLGSMAGLYESIIDSLCTRDGDRPKVIGSTATIGQAAKQVRALFDRNVLQFPPPGFDASDSFFAVRDEIGPDRMYVGLPTSGRSPKFALQALLAALLQSARAMLDRGTVDDDQIDTYWTVVAYFNSLRELGGAYVLVQDDVPRQIQFLAGRLGTSRRDLEHEPEELSSRKSSRELPKVLDELGTTLSMHAENPNEFAQPKDVVLASNMISVGVDVPRLGLMVVNGQPKSTAEYIQASSRVGRLMPGLVFTLYNVGRPRDLSHFEHFRTYHSALYRSVEATSVTPWAPRARDKALHAVVASLVRHLIPGLAGEEDAIRFDPAEPRVAEIIQAVIDRVAAAADPIEVADTAQQIEAIIEEWARRSSDSRGSSMRLTYWHRKAPFGRAVPHLMHSAEEGSGGGALSWSTPNSMREVEPSTAFVLKSIQRRSGEA</sequence>
<keyword evidence="3" id="KW-0547">Nucleotide-binding</keyword>
<dbReference type="RefSeq" id="WP_377302106.1">
    <property type="nucleotide sequence ID" value="NZ_CP180191.1"/>
</dbReference>
<keyword evidence="3" id="KW-0378">Hydrolase</keyword>
<reference evidence="4" key="1">
    <citation type="journal article" date="2019" name="Int. J. Syst. Evol. Microbiol.">
        <title>The Global Catalogue of Microorganisms (GCM) 10K type strain sequencing project: providing services to taxonomists for standard genome sequencing and annotation.</title>
        <authorList>
            <consortium name="The Broad Institute Genomics Platform"/>
            <consortium name="The Broad Institute Genome Sequencing Center for Infectious Disease"/>
            <person name="Wu L."/>
            <person name="Ma J."/>
        </authorList>
    </citation>
    <scope>NUCLEOTIDE SEQUENCE [LARGE SCALE GENOMIC DNA]</scope>
    <source>
        <strain evidence="4">KCTC 52168</strain>
    </source>
</reference>
<keyword evidence="4" id="KW-1185">Reference proteome</keyword>
<dbReference type="SUPFAM" id="SSF52540">
    <property type="entry name" value="P-loop containing nucleoside triphosphate hydrolases"/>
    <property type="match status" value="1"/>
</dbReference>
<organism evidence="3 4">
    <name type="scientific">Piscinibacterium candidicorallinum</name>
    <dbReference type="NCBI Taxonomy" id="1793872"/>
    <lineage>
        <taxon>Bacteria</taxon>
        <taxon>Pseudomonadati</taxon>
        <taxon>Pseudomonadota</taxon>
        <taxon>Betaproteobacteria</taxon>
        <taxon>Burkholderiales</taxon>
        <taxon>Piscinibacterium</taxon>
    </lineage>
</organism>
<accession>A0ABV7H466</accession>
<evidence type="ECO:0000259" key="2">
    <source>
        <dbReference type="PROSITE" id="PS51194"/>
    </source>
</evidence>
<dbReference type="CDD" id="cd18785">
    <property type="entry name" value="SF2_C"/>
    <property type="match status" value="1"/>
</dbReference>
<gene>
    <name evidence="3" type="ORF">ACFOEN_06295</name>
</gene>
<dbReference type="PROSITE" id="PS51194">
    <property type="entry name" value="HELICASE_CTER"/>
    <property type="match status" value="1"/>
</dbReference>
<dbReference type="EMBL" id="JBHRTI010000003">
    <property type="protein sequence ID" value="MFC3147249.1"/>
    <property type="molecule type" value="Genomic_DNA"/>
</dbReference>
<evidence type="ECO:0000313" key="3">
    <source>
        <dbReference type="EMBL" id="MFC3147249.1"/>
    </source>
</evidence>
<protein>
    <submittedName>
        <fullName evidence="3">Helicase-related protein</fullName>
    </submittedName>
</protein>
<name>A0ABV7H466_9BURK</name>
<feature type="region of interest" description="Disordered" evidence="1">
    <location>
        <begin position="946"/>
        <end position="965"/>
    </location>
</feature>
<proteinExistence type="predicted"/>
<dbReference type="Proteomes" id="UP001595556">
    <property type="component" value="Unassembled WGS sequence"/>
</dbReference>
<feature type="domain" description="Helicase C-terminal" evidence="2">
    <location>
        <begin position="674"/>
        <end position="836"/>
    </location>
</feature>
<keyword evidence="3" id="KW-0067">ATP-binding</keyword>
<dbReference type="Pfam" id="PF00271">
    <property type="entry name" value="Helicase_C"/>
    <property type="match status" value="1"/>
</dbReference>
<comment type="caution">
    <text evidence="3">The sequence shown here is derived from an EMBL/GenBank/DDBJ whole genome shotgun (WGS) entry which is preliminary data.</text>
</comment>
<dbReference type="SMART" id="SM00490">
    <property type="entry name" value="HELICc"/>
    <property type="match status" value="1"/>
</dbReference>